<dbReference type="Pfam" id="PF01810">
    <property type="entry name" value="LysE"/>
    <property type="match status" value="1"/>
</dbReference>
<evidence type="ECO:0000256" key="3">
    <source>
        <dbReference type="ARBA" id="ARBA00022692"/>
    </source>
</evidence>
<organism evidence="7 8">
    <name type="scientific">Agromyces fucosus</name>
    <dbReference type="NCBI Taxonomy" id="41985"/>
    <lineage>
        <taxon>Bacteria</taxon>
        <taxon>Bacillati</taxon>
        <taxon>Actinomycetota</taxon>
        <taxon>Actinomycetes</taxon>
        <taxon>Micrococcales</taxon>
        <taxon>Microbacteriaceae</taxon>
        <taxon>Agromyces</taxon>
    </lineage>
</organism>
<feature type="transmembrane region" description="Helical" evidence="6">
    <location>
        <begin position="175"/>
        <end position="200"/>
    </location>
</feature>
<dbReference type="InterPro" id="IPR001123">
    <property type="entry name" value="LeuE-type"/>
</dbReference>
<comment type="caution">
    <text evidence="7">The sequence shown here is derived from an EMBL/GenBank/DDBJ whole genome shotgun (WGS) entry which is preliminary data.</text>
</comment>
<evidence type="ECO:0000256" key="5">
    <source>
        <dbReference type="ARBA" id="ARBA00023136"/>
    </source>
</evidence>
<feature type="transmembrane region" description="Helical" evidence="6">
    <location>
        <begin position="6"/>
        <end position="31"/>
    </location>
</feature>
<keyword evidence="8" id="KW-1185">Reference proteome</keyword>
<keyword evidence="5 6" id="KW-0472">Membrane</keyword>
<feature type="transmembrane region" description="Helical" evidence="6">
    <location>
        <begin position="142"/>
        <end position="163"/>
    </location>
</feature>
<feature type="transmembrane region" description="Helical" evidence="6">
    <location>
        <begin position="77"/>
        <end position="95"/>
    </location>
</feature>
<sequence length="233" mass="23112">MDTDLIIGLFAGAVAGLALAAPLGAIGVLLVQEGILRGLPGGLPGAAAVATVDTLYCAGAVAAGAVLSPMITTWAPWPQISGGAVLIALGIHGLVKGWRAARPTAATSSTRALGPAARSIPVTGATPSWSTPSTSTTGWVRYALFLGLTAINPATLLYFVAILPGLRETASSGAAQVGFVVGVAVASFAWQALLVALGAGLRHKTGASFRNWTAVIGNATVAVLGAVLIAQVV</sequence>
<dbReference type="GO" id="GO:0015171">
    <property type="term" value="F:amino acid transmembrane transporter activity"/>
    <property type="evidence" value="ECO:0007669"/>
    <property type="project" value="TreeGrafter"/>
</dbReference>
<dbReference type="PANTHER" id="PTHR30086:SF20">
    <property type="entry name" value="ARGININE EXPORTER PROTEIN ARGO-RELATED"/>
    <property type="match status" value="1"/>
</dbReference>
<evidence type="ECO:0000256" key="6">
    <source>
        <dbReference type="SAM" id="Phobius"/>
    </source>
</evidence>
<dbReference type="RefSeq" id="WP_129230181.1">
    <property type="nucleotide sequence ID" value="NZ_SDPO01000001.1"/>
</dbReference>
<evidence type="ECO:0000256" key="1">
    <source>
        <dbReference type="ARBA" id="ARBA00004651"/>
    </source>
</evidence>
<dbReference type="GO" id="GO:0005886">
    <property type="term" value="C:plasma membrane"/>
    <property type="evidence" value="ECO:0007669"/>
    <property type="project" value="UniProtKB-SubCell"/>
</dbReference>
<evidence type="ECO:0000313" key="8">
    <source>
        <dbReference type="Proteomes" id="UP000292935"/>
    </source>
</evidence>
<evidence type="ECO:0008006" key="9">
    <source>
        <dbReference type="Google" id="ProtNLM"/>
    </source>
</evidence>
<gene>
    <name evidence="7" type="ORF">ESP57_00705</name>
</gene>
<evidence type="ECO:0000256" key="2">
    <source>
        <dbReference type="ARBA" id="ARBA00022475"/>
    </source>
</evidence>
<dbReference type="AlphaFoldDB" id="A0A4Q2JUU8"/>
<proteinExistence type="predicted"/>
<name>A0A4Q2JUU8_9MICO</name>
<keyword evidence="4 6" id="KW-1133">Transmembrane helix</keyword>
<reference evidence="7 8" key="1">
    <citation type="submission" date="2019-01" db="EMBL/GenBank/DDBJ databases">
        <authorList>
            <person name="Li J."/>
        </authorList>
    </citation>
    <scope>NUCLEOTIDE SEQUENCE [LARGE SCALE GENOMIC DNA]</scope>
    <source>
        <strain evidence="7 8">CCUG 35506</strain>
    </source>
</reference>
<protein>
    <recommendedName>
        <fullName evidence="9">Lysine transporter LysE</fullName>
    </recommendedName>
</protein>
<comment type="subcellular location">
    <subcellularLocation>
        <location evidence="1">Cell membrane</location>
        <topology evidence="1">Multi-pass membrane protein</topology>
    </subcellularLocation>
</comment>
<accession>A0A4Q2JUU8</accession>
<evidence type="ECO:0000256" key="4">
    <source>
        <dbReference type="ARBA" id="ARBA00022989"/>
    </source>
</evidence>
<feature type="transmembrane region" description="Helical" evidence="6">
    <location>
        <begin position="212"/>
        <end position="232"/>
    </location>
</feature>
<dbReference type="OrthoDB" id="4774807at2"/>
<keyword evidence="2" id="KW-1003">Cell membrane</keyword>
<dbReference type="EMBL" id="SDPO01000001">
    <property type="protein sequence ID" value="RXZ50377.1"/>
    <property type="molecule type" value="Genomic_DNA"/>
</dbReference>
<dbReference type="Proteomes" id="UP000292935">
    <property type="component" value="Unassembled WGS sequence"/>
</dbReference>
<evidence type="ECO:0000313" key="7">
    <source>
        <dbReference type="EMBL" id="RXZ50377.1"/>
    </source>
</evidence>
<dbReference type="PANTHER" id="PTHR30086">
    <property type="entry name" value="ARGININE EXPORTER PROTEIN ARGO"/>
    <property type="match status" value="1"/>
</dbReference>
<keyword evidence="3 6" id="KW-0812">Transmembrane</keyword>